<dbReference type="InterPro" id="IPR050576">
    <property type="entry name" value="Cilia_flagella_integrity"/>
</dbReference>
<dbReference type="SMART" id="SM00365">
    <property type="entry name" value="LRR_SD22"/>
    <property type="match status" value="5"/>
</dbReference>
<feature type="compositionally biased region" description="Polar residues" evidence="10">
    <location>
        <begin position="1111"/>
        <end position="1124"/>
    </location>
</feature>
<dbReference type="KEGG" id="aten:116303604"/>
<keyword evidence="5" id="KW-0970">Cilium biogenesis/degradation</keyword>
<evidence type="ECO:0000256" key="2">
    <source>
        <dbReference type="ARBA" id="ARBA00022490"/>
    </source>
</evidence>
<dbReference type="InterPro" id="IPR027417">
    <property type="entry name" value="P-loop_NTPase"/>
</dbReference>
<gene>
    <name evidence="12" type="primary">LOC116303604</name>
</gene>
<dbReference type="SMART" id="SM00015">
    <property type="entry name" value="IQ"/>
    <property type="match status" value="3"/>
</dbReference>
<dbReference type="GO" id="GO:0005813">
    <property type="term" value="C:centrosome"/>
    <property type="evidence" value="ECO:0007669"/>
    <property type="project" value="UniProtKB-SubCell"/>
</dbReference>
<feature type="compositionally biased region" description="Basic and acidic residues" evidence="10">
    <location>
        <begin position="858"/>
        <end position="884"/>
    </location>
</feature>
<feature type="compositionally biased region" description="Polar residues" evidence="10">
    <location>
        <begin position="273"/>
        <end position="286"/>
    </location>
</feature>
<dbReference type="Pfam" id="PF14580">
    <property type="entry name" value="LRR_9"/>
    <property type="match status" value="1"/>
</dbReference>
<dbReference type="GO" id="GO:0030030">
    <property type="term" value="P:cell projection organization"/>
    <property type="evidence" value="ECO:0007669"/>
    <property type="project" value="UniProtKB-KW"/>
</dbReference>
<dbReference type="PANTHER" id="PTHR45973">
    <property type="entry name" value="PROTEIN PHOSPHATASE 1 REGULATORY SUBUNIT SDS22-RELATED"/>
    <property type="match status" value="1"/>
</dbReference>
<evidence type="ECO:0000256" key="5">
    <source>
        <dbReference type="ARBA" id="ARBA00022794"/>
    </source>
</evidence>
<accession>A0A6P8IPQ7</accession>
<dbReference type="InParanoid" id="A0A6P8IPQ7"/>
<dbReference type="GeneID" id="116303604"/>
<evidence type="ECO:0000256" key="10">
    <source>
        <dbReference type="SAM" id="MobiDB-lite"/>
    </source>
</evidence>
<dbReference type="SUPFAM" id="SSF52058">
    <property type="entry name" value="L domain-like"/>
    <property type="match status" value="1"/>
</dbReference>
<feature type="compositionally biased region" description="Basic and acidic residues" evidence="10">
    <location>
        <begin position="699"/>
        <end position="726"/>
    </location>
</feature>
<feature type="region of interest" description="Disordered" evidence="10">
    <location>
        <begin position="699"/>
        <end position="944"/>
    </location>
</feature>
<keyword evidence="6" id="KW-0206">Cytoskeleton</keyword>
<evidence type="ECO:0000256" key="9">
    <source>
        <dbReference type="ARBA" id="ARBA00076677"/>
    </source>
</evidence>
<evidence type="ECO:0000256" key="6">
    <source>
        <dbReference type="ARBA" id="ARBA00023212"/>
    </source>
</evidence>
<feature type="compositionally biased region" description="Low complexity" evidence="10">
    <location>
        <begin position="920"/>
        <end position="933"/>
    </location>
</feature>
<dbReference type="AlphaFoldDB" id="A0A6P8IPQ7"/>
<evidence type="ECO:0000256" key="4">
    <source>
        <dbReference type="ARBA" id="ARBA00022737"/>
    </source>
</evidence>
<feature type="compositionally biased region" description="Polar residues" evidence="10">
    <location>
        <begin position="907"/>
        <end position="917"/>
    </location>
</feature>
<feature type="region of interest" description="Disordered" evidence="10">
    <location>
        <begin position="402"/>
        <end position="429"/>
    </location>
</feature>
<dbReference type="PROSITE" id="PS51450">
    <property type="entry name" value="LRR"/>
    <property type="match status" value="5"/>
</dbReference>
<proteinExistence type="predicted"/>
<evidence type="ECO:0000313" key="12">
    <source>
        <dbReference type="RefSeq" id="XP_031569041.1"/>
    </source>
</evidence>
<dbReference type="SMART" id="SM00369">
    <property type="entry name" value="LRR_TYP"/>
    <property type="match status" value="3"/>
</dbReference>
<dbReference type="Gene3D" id="3.80.10.10">
    <property type="entry name" value="Ribonuclease Inhibitor"/>
    <property type="match status" value="2"/>
</dbReference>
<dbReference type="OrthoDB" id="5989345at2759"/>
<keyword evidence="3" id="KW-0433">Leucine-rich repeat</keyword>
<keyword evidence="11" id="KW-1185">Reference proteome</keyword>
<dbReference type="InterPro" id="IPR032675">
    <property type="entry name" value="LRR_dom_sf"/>
</dbReference>
<keyword evidence="4" id="KW-0677">Repeat</keyword>
<evidence type="ECO:0000256" key="8">
    <source>
        <dbReference type="ARBA" id="ARBA00068862"/>
    </source>
</evidence>
<organism evidence="11 12">
    <name type="scientific">Actinia tenebrosa</name>
    <name type="common">Australian red waratah sea anemone</name>
    <dbReference type="NCBI Taxonomy" id="6105"/>
    <lineage>
        <taxon>Eukaryota</taxon>
        <taxon>Metazoa</taxon>
        <taxon>Cnidaria</taxon>
        <taxon>Anthozoa</taxon>
        <taxon>Hexacorallia</taxon>
        <taxon>Actiniaria</taxon>
        <taxon>Actiniidae</taxon>
        <taxon>Actinia</taxon>
    </lineage>
</organism>
<feature type="compositionally biased region" description="Basic and acidic residues" evidence="10">
    <location>
        <begin position="773"/>
        <end position="816"/>
    </location>
</feature>
<dbReference type="PANTHER" id="PTHR45973:SF2">
    <property type="entry name" value="CENTROSOMAL PROTEIN OF 97 KDA"/>
    <property type="match status" value="1"/>
</dbReference>
<dbReference type="GO" id="GO:0009966">
    <property type="term" value="P:regulation of signal transduction"/>
    <property type="evidence" value="ECO:0007669"/>
    <property type="project" value="UniProtKB-ARBA"/>
</dbReference>
<dbReference type="FunFam" id="3.80.10.10:FF:000165">
    <property type="entry name" value="Centrosomal protein of 97 kDa"/>
    <property type="match status" value="1"/>
</dbReference>
<dbReference type="GO" id="GO:1902018">
    <property type="term" value="P:negative regulation of cilium assembly"/>
    <property type="evidence" value="ECO:0007669"/>
    <property type="project" value="TreeGrafter"/>
</dbReference>
<reference evidence="12" key="1">
    <citation type="submission" date="2025-08" db="UniProtKB">
        <authorList>
            <consortium name="RefSeq"/>
        </authorList>
    </citation>
    <scope>IDENTIFICATION</scope>
    <source>
        <tissue evidence="12">Tentacle</tissue>
    </source>
</reference>
<keyword evidence="2" id="KW-0963">Cytoplasm</keyword>
<name>A0A6P8IPQ7_ACTTE</name>
<feature type="region of interest" description="Disordered" evidence="10">
    <location>
        <begin position="1181"/>
        <end position="1200"/>
    </location>
</feature>
<protein>
    <recommendedName>
        <fullName evidence="8">Centrosomal protein of 97 kDa</fullName>
    </recommendedName>
    <alternativeName>
        <fullName evidence="9">Leucine-rich repeat and IQ domain-containing protein 2</fullName>
    </alternativeName>
</protein>
<comment type="subcellular location">
    <subcellularLocation>
        <location evidence="1">Cytoplasm</location>
        <location evidence="1">Cytoskeleton</location>
        <location evidence="1">Microtubule organizing center</location>
        <location evidence="1">Centrosome</location>
    </subcellularLocation>
</comment>
<comment type="function">
    <text evidence="7">Acts as a key negative regulator of ciliogenesis in collaboration with CCP110 by capping the mother centriole thereby preventing cilia formation. Required for recruitment of CCP110 to the centrosome.</text>
</comment>
<dbReference type="Gene3D" id="1.20.5.190">
    <property type="match status" value="1"/>
</dbReference>
<evidence type="ECO:0000313" key="11">
    <source>
        <dbReference type="Proteomes" id="UP000515163"/>
    </source>
</evidence>
<dbReference type="InterPro" id="IPR001611">
    <property type="entry name" value="Leu-rich_rpt"/>
</dbReference>
<feature type="region of interest" description="Disordered" evidence="10">
    <location>
        <begin position="273"/>
        <end position="315"/>
    </location>
</feature>
<dbReference type="CDD" id="cd23767">
    <property type="entry name" value="IQCD"/>
    <property type="match status" value="2"/>
</dbReference>
<evidence type="ECO:0000256" key="7">
    <source>
        <dbReference type="ARBA" id="ARBA00058656"/>
    </source>
</evidence>
<dbReference type="SUPFAM" id="SSF52540">
    <property type="entry name" value="P-loop containing nucleoside triphosphate hydrolases"/>
    <property type="match status" value="1"/>
</dbReference>
<dbReference type="Pfam" id="PF00612">
    <property type="entry name" value="IQ"/>
    <property type="match status" value="3"/>
</dbReference>
<dbReference type="InterPro" id="IPR003591">
    <property type="entry name" value="Leu-rich_rpt_typical-subtyp"/>
</dbReference>
<evidence type="ECO:0000256" key="1">
    <source>
        <dbReference type="ARBA" id="ARBA00004300"/>
    </source>
</evidence>
<dbReference type="Proteomes" id="UP000515163">
    <property type="component" value="Unplaced"/>
</dbReference>
<feature type="compositionally biased region" description="Polar residues" evidence="10">
    <location>
        <begin position="739"/>
        <end position="750"/>
    </location>
</feature>
<dbReference type="InterPro" id="IPR000048">
    <property type="entry name" value="IQ_motif_EF-hand-BS"/>
</dbReference>
<sequence length="1200" mass="133910">MPSARKGEESDRNSGSSVVTLDLSGRSLRRIEPLPDGISPQTILYNNNNISRIENLQFFAHLQQLSLANNHLVEMTGISHAQGLKVLDLSNNSIITIEELTHLRSLEWLNLSGNSIKRIQNLEKNINLKHLDLSDNSIIKISNLRNLTKLKVLLLHGNLISSLKNVAENVAESSIVTLSLAENEISDLNELYYLRSLTSLEQLSIASNPCLLALSASFGFNCRPYILYNCPRLHNLNGQLISHTDRLEADRLRRDGKMRSFSPGRHSQLVTYLSQTTPLRPSSTRAPATPNFDRISSSSSSMPDDDQKWSIPVLKDKHSSEARDLALEDVSESDDQLVSESCYVPVDSSQFPGIQHDYDVRGSEDWYTTEVNRRSHHNNQEEDRSLSVDRGLIGFPVERDPYMETDRIGGQPQDLEDAVSDEQDNKAEPPPIMTEEEAFGLINLAATIIQAHVRGFLVRCKMHFHEYRQRNRAAALIQATWKGYRARTYDMKVVTVRNEIRTRRLTAHINHLATMVLRCQEQAAKDKRTMAKAIKSLWNELEKQNDRNVDRLAREQNNAAITIQRSWKGYRTRKMYPVSKNASMMSFQSLALVCQNLQKQVNLMKTEIEDLKADKSGRVGVVTKPQLDRVKSTPEIRITRPSICILPEFQLDTNQPIKCERSAEEFLSDEDADVEVEPLTLGKYDSASNVCDTTFEVEKTKAESKEVELDDSETKNSDLESNKDDGSSEDVEDKVYEGTASSYEPQISETTPEKEEIQKSIPVGEQQEEESGVSEKDIKSNQEDVVEDEKANEVHGPDSDKESEDAHFQEEEKDMTKSAVFPETNEPGSSEDGLSGQENFVTVNAGFVNQGDTSDVVPAHEDGGEKDELLESVSSEKEGSKTEIGDEEEQGLVDSAKEEKDEASESVTTFTSPQTEHQNPDTSSSDTSPSPSSKPEGIIGRKKKKFLLRSSSADAMPRIRALHSAHSLDSEQLSSSLNFSSRLGQRTAALLLELRSEIASLTARQLSDDYYDGQEFESATTTESLRTDTGDTVSNDPNAATIKNADDKPSISMSDTIKANEAKSLTSSDSGISCQDLERKDSDIAPKGCTADSDMRTGGTNQESIERTDVKVTTQRDSMENVSETVRKDEYSENPNEVGSEENNEHKDIEVSQSNDSVADKPSPRPASFTMPVFEDIEKTSFSIDDFMEDSLEHGNDDDD</sequence>
<feature type="compositionally biased region" description="Basic and acidic residues" evidence="10">
    <location>
        <begin position="1191"/>
        <end position="1200"/>
    </location>
</feature>
<evidence type="ECO:0000256" key="3">
    <source>
        <dbReference type="ARBA" id="ARBA00022614"/>
    </source>
</evidence>
<feature type="compositionally biased region" description="Polar residues" evidence="10">
    <location>
        <begin position="1051"/>
        <end position="1073"/>
    </location>
</feature>
<dbReference type="PROSITE" id="PS50096">
    <property type="entry name" value="IQ"/>
    <property type="match status" value="3"/>
</dbReference>
<dbReference type="RefSeq" id="XP_031569041.1">
    <property type="nucleotide sequence ID" value="XM_031713181.1"/>
</dbReference>
<feature type="region of interest" description="Disordered" evidence="10">
    <location>
        <begin position="1017"/>
        <end position="1174"/>
    </location>
</feature>